<name>A0LN24_SYNFM</name>
<dbReference type="EMBL" id="CP000478">
    <property type="protein sequence ID" value="ABK18826.1"/>
    <property type="molecule type" value="Genomic_DNA"/>
</dbReference>
<proteinExistence type="predicted"/>
<dbReference type="OrthoDB" id="191045at2"/>
<dbReference type="AlphaFoldDB" id="A0LN24"/>
<dbReference type="Gene3D" id="2.40.10.10">
    <property type="entry name" value="Trypsin-like serine proteases"/>
    <property type="match status" value="2"/>
</dbReference>
<feature type="chain" id="PRO_5002626346" description="Serine protease" evidence="3">
    <location>
        <begin position="25"/>
        <end position="364"/>
    </location>
</feature>
<dbReference type="RefSeq" id="WP_011699951.1">
    <property type="nucleotide sequence ID" value="NC_008554.1"/>
</dbReference>
<keyword evidence="1 3" id="KW-0732">Signal</keyword>
<protein>
    <recommendedName>
        <fullName evidence="6">Serine protease</fullName>
    </recommendedName>
</protein>
<dbReference type="InterPro" id="IPR043504">
    <property type="entry name" value="Peptidase_S1_PA_chymotrypsin"/>
</dbReference>
<evidence type="ECO:0008006" key="6">
    <source>
        <dbReference type="Google" id="ProtNLM"/>
    </source>
</evidence>
<sequence>MRRTLCILLGVLFLTLVTPFPACAAEDFSTHWISGDKVSAAAKYWTGERMRNAKPYPLAVRKEIGHRVSALPDGQFPGPPGVDPGDPGENVTAPVNRRGAVPHVVSESRDGADTIESAGAATIGYKYPAPHTTFRVMDTLYGVGTTPYPYRTIGKIFFTEDGEDYECSGASIGGRAVLTAGHCVSDGAGTYHSNWIFVPSYQDGKEPYGRWIAFWLATLSEFHQKQDRARDVGFAAVRDKKGRKLSQRVGFLGFAYNLARLRHWNMFGYPGDEPWDGEFMVETQASYAYIDAAVTPNAIGIGTSQTGGCSGGPWLLRFKPGHKFSNANLANGLNSYSLDEESREIYSPYFDSRVKALKDKAVAK</sequence>
<keyword evidence="5" id="KW-1185">Reference proteome</keyword>
<evidence type="ECO:0000256" key="3">
    <source>
        <dbReference type="SAM" id="SignalP"/>
    </source>
</evidence>
<dbReference type="PANTHER" id="PTHR15462">
    <property type="entry name" value="SERINE PROTEASE"/>
    <property type="match status" value="1"/>
</dbReference>
<organism evidence="4 5">
    <name type="scientific">Syntrophobacter fumaroxidans (strain DSM 10017 / MPOB)</name>
    <dbReference type="NCBI Taxonomy" id="335543"/>
    <lineage>
        <taxon>Bacteria</taxon>
        <taxon>Pseudomonadati</taxon>
        <taxon>Thermodesulfobacteriota</taxon>
        <taxon>Syntrophobacteria</taxon>
        <taxon>Syntrophobacterales</taxon>
        <taxon>Syntrophobacteraceae</taxon>
        <taxon>Syntrophobacter</taxon>
    </lineage>
</organism>
<reference evidence="4 5" key="1">
    <citation type="submission" date="2006-10" db="EMBL/GenBank/DDBJ databases">
        <title>Complete sequence of Syntrophobacter fumaroxidans MPOB.</title>
        <authorList>
            <consortium name="US DOE Joint Genome Institute"/>
            <person name="Copeland A."/>
            <person name="Lucas S."/>
            <person name="Lapidus A."/>
            <person name="Barry K."/>
            <person name="Detter J.C."/>
            <person name="Glavina del Rio T."/>
            <person name="Hammon N."/>
            <person name="Israni S."/>
            <person name="Pitluck S."/>
            <person name="Goltsman E.G."/>
            <person name="Martinez M."/>
            <person name="Schmutz J."/>
            <person name="Larimer F."/>
            <person name="Land M."/>
            <person name="Hauser L."/>
            <person name="Kyrpides N."/>
            <person name="Kim E."/>
            <person name="Boone D.R."/>
            <person name="Brockman F."/>
            <person name="Culley D."/>
            <person name="Ferry J."/>
            <person name="Gunsalus R."/>
            <person name="McInerney M.J."/>
            <person name="Morrison M."/>
            <person name="Plugge C."/>
            <person name="Rohlin L."/>
            <person name="Scholten J."/>
            <person name="Sieber J."/>
            <person name="Stams A.J.M."/>
            <person name="Worm P."/>
            <person name="Henstra A.M."/>
            <person name="Richardson P."/>
        </authorList>
    </citation>
    <scope>NUCLEOTIDE SEQUENCE [LARGE SCALE GENOMIC DNA]</scope>
    <source>
        <strain evidence="5">DSM 10017 / MPOB</strain>
    </source>
</reference>
<dbReference type="PANTHER" id="PTHR15462:SF19">
    <property type="entry name" value="PEPTIDASE S1 DOMAIN-CONTAINING PROTEIN"/>
    <property type="match status" value="1"/>
</dbReference>
<feature type="signal peptide" evidence="3">
    <location>
        <begin position="1"/>
        <end position="24"/>
    </location>
</feature>
<dbReference type="KEGG" id="sfu:Sfum_3153"/>
<gene>
    <name evidence="4" type="ordered locus">Sfum_3153</name>
</gene>
<dbReference type="Proteomes" id="UP000001784">
    <property type="component" value="Chromosome"/>
</dbReference>
<evidence type="ECO:0000313" key="4">
    <source>
        <dbReference type="EMBL" id="ABK18826.1"/>
    </source>
</evidence>
<dbReference type="InterPro" id="IPR009003">
    <property type="entry name" value="Peptidase_S1_PA"/>
</dbReference>
<feature type="region of interest" description="Disordered" evidence="2">
    <location>
        <begin position="71"/>
        <end position="112"/>
    </location>
</feature>
<evidence type="ECO:0000313" key="5">
    <source>
        <dbReference type="Proteomes" id="UP000001784"/>
    </source>
</evidence>
<dbReference type="HOGENOM" id="CLU_050832_0_1_7"/>
<dbReference type="InParanoid" id="A0LN24"/>
<dbReference type="SUPFAM" id="SSF50494">
    <property type="entry name" value="Trypsin-like serine proteases"/>
    <property type="match status" value="1"/>
</dbReference>
<evidence type="ECO:0000256" key="2">
    <source>
        <dbReference type="SAM" id="MobiDB-lite"/>
    </source>
</evidence>
<dbReference type="STRING" id="335543.Sfum_3153"/>
<dbReference type="eggNOG" id="COG3591">
    <property type="taxonomic scope" value="Bacteria"/>
</dbReference>
<evidence type="ECO:0000256" key="1">
    <source>
        <dbReference type="ARBA" id="ARBA00022729"/>
    </source>
</evidence>
<dbReference type="InterPro" id="IPR050966">
    <property type="entry name" value="Glutamyl_endopeptidase"/>
</dbReference>
<accession>A0LN24</accession>